<evidence type="ECO:0000256" key="1">
    <source>
        <dbReference type="ARBA" id="ARBA00008853"/>
    </source>
</evidence>
<dbReference type="InterPro" id="IPR013658">
    <property type="entry name" value="SGL"/>
</dbReference>
<comment type="caution">
    <text evidence="4">The sequence shown here is derived from an EMBL/GenBank/DDBJ whole genome shotgun (WGS) entry which is preliminary data.</text>
</comment>
<evidence type="ECO:0000313" key="5">
    <source>
        <dbReference type="Proteomes" id="UP001499938"/>
    </source>
</evidence>
<protein>
    <submittedName>
        <fullName evidence="4">SMP-30/gluconolactonase/LRE family protein</fullName>
    </submittedName>
</protein>
<dbReference type="RefSeq" id="WP_344084085.1">
    <property type="nucleotide sequence ID" value="NZ_BAAAPO010000030.1"/>
</dbReference>
<dbReference type="Gene3D" id="2.120.10.30">
    <property type="entry name" value="TolB, C-terminal domain"/>
    <property type="match status" value="1"/>
</dbReference>
<organism evidence="4 5">
    <name type="scientific">Nostocoides veronense</name>
    <dbReference type="NCBI Taxonomy" id="330836"/>
    <lineage>
        <taxon>Bacteria</taxon>
        <taxon>Bacillati</taxon>
        <taxon>Actinomycetota</taxon>
        <taxon>Actinomycetes</taxon>
        <taxon>Micrococcales</taxon>
        <taxon>Intrasporangiaceae</taxon>
        <taxon>Nostocoides</taxon>
    </lineage>
</organism>
<dbReference type="EMBL" id="BAAAPO010000030">
    <property type="protein sequence ID" value="GAA1794514.1"/>
    <property type="molecule type" value="Genomic_DNA"/>
</dbReference>
<keyword evidence="5" id="KW-1185">Reference proteome</keyword>
<evidence type="ECO:0000256" key="2">
    <source>
        <dbReference type="ARBA" id="ARBA00022801"/>
    </source>
</evidence>
<evidence type="ECO:0000259" key="3">
    <source>
        <dbReference type="Pfam" id="PF08450"/>
    </source>
</evidence>
<name>A0ABN2LN42_9MICO</name>
<comment type="similarity">
    <text evidence="1">Belongs to the SMP-30/CGR1 family.</text>
</comment>
<dbReference type="PANTHER" id="PTHR47572">
    <property type="entry name" value="LIPOPROTEIN-RELATED"/>
    <property type="match status" value="1"/>
</dbReference>
<accession>A0ABN2LN42</accession>
<dbReference type="Proteomes" id="UP001499938">
    <property type="component" value="Unassembled WGS sequence"/>
</dbReference>
<sequence>MTAARILREGLDFGEGPRWRDGRLWFSDFYRHAVYTLDESGQDEQQVLAVPGQPSGLGWLPDGSLLVVSMLDRKVLKLIPGGSEAQEYADLSGLADYHANDLVTDAEGGAYVGNFGYDLHEDIRTREIPVILADEVTGVTRLARIAPDGSVSSAAEGMRFPNGMVLIDEGRTLVVAETTGLRLTAFDVTADGGLSNRRVWASTAEQMVAPDGICADPQGGVWVSAALGNAVVRYAEGGEVTGMVETSQIAYACALGGSDGRTLFVMTAPSSDPHEVDGRGLGRIEVATV</sequence>
<dbReference type="InterPro" id="IPR011042">
    <property type="entry name" value="6-blade_b-propeller_TolB-like"/>
</dbReference>
<dbReference type="InterPro" id="IPR051262">
    <property type="entry name" value="SMP-30/CGR1_Lactonase"/>
</dbReference>
<dbReference type="SUPFAM" id="SSF63829">
    <property type="entry name" value="Calcium-dependent phosphotriesterase"/>
    <property type="match status" value="1"/>
</dbReference>
<dbReference type="PANTHER" id="PTHR47572:SF4">
    <property type="entry name" value="LACTONASE DRP35"/>
    <property type="match status" value="1"/>
</dbReference>
<dbReference type="Pfam" id="PF08450">
    <property type="entry name" value="SGL"/>
    <property type="match status" value="1"/>
</dbReference>
<reference evidence="4 5" key="1">
    <citation type="journal article" date="2019" name="Int. J. Syst. Evol. Microbiol.">
        <title>The Global Catalogue of Microorganisms (GCM) 10K type strain sequencing project: providing services to taxonomists for standard genome sequencing and annotation.</title>
        <authorList>
            <consortium name="The Broad Institute Genomics Platform"/>
            <consortium name="The Broad Institute Genome Sequencing Center for Infectious Disease"/>
            <person name="Wu L."/>
            <person name="Ma J."/>
        </authorList>
    </citation>
    <scope>NUCLEOTIDE SEQUENCE [LARGE SCALE GENOMIC DNA]</scope>
    <source>
        <strain evidence="4 5">JCM 15592</strain>
    </source>
</reference>
<dbReference type="InterPro" id="IPR005511">
    <property type="entry name" value="SMP-30"/>
</dbReference>
<keyword evidence="2" id="KW-0378">Hydrolase</keyword>
<proteinExistence type="inferred from homology"/>
<gene>
    <name evidence="4" type="ORF">GCM10009811_18850</name>
</gene>
<feature type="domain" description="SMP-30/Gluconolactonase/LRE-like region" evidence="3">
    <location>
        <begin position="13"/>
        <end position="268"/>
    </location>
</feature>
<dbReference type="PRINTS" id="PR01790">
    <property type="entry name" value="SMP30FAMILY"/>
</dbReference>
<evidence type="ECO:0000313" key="4">
    <source>
        <dbReference type="EMBL" id="GAA1794514.1"/>
    </source>
</evidence>